<reference evidence="3" key="1">
    <citation type="submission" date="2023-09" db="EMBL/GenBank/DDBJ databases">
        <title>Demequina sp. a novel bacteria isolated from Capsicum annuum.</title>
        <authorList>
            <person name="Humaira Z."/>
            <person name="Lee J."/>
            <person name="Cho D."/>
        </authorList>
    </citation>
    <scope>NUCLEOTIDE SEQUENCE</scope>
    <source>
        <strain evidence="3">PMTSA13</strain>
    </source>
</reference>
<accession>A0AA96FC51</accession>
<dbReference type="Gene3D" id="1.10.357.10">
    <property type="entry name" value="Tetracycline Repressor, domain 2"/>
    <property type="match status" value="1"/>
</dbReference>
<protein>
    <submittedName>
        <fullName evidence="3">TetR/AcrR family transcriptional regulator</fullName>
    </submittedName>
</protein>
<name>A0AA96FC51_9MICO</name>
<evidence type="ECO:0000313" key="3">
    <source>
        <dbReference type="EMBL" id="WNM28116.1"/>
    </source>
</evidence>
<keyword evidence="2" id="KW-0804">Transcription</keyword>
<sequence>MSEQQQAISATSAAGTRDEERRALVGRVAATFAAKGYHGGTLESIARESDVDLDALRDHFGDRVAVLLEVLEWHDMQGIPDGYGELTSVLDLYDRMSAEELVEAFLAVARSNADSPGLVQLLSVLTAEAGAPRHPARPALQQRHELLRGIIAQAISARREATGGTTDPLSPEERATAVIATWEGLQTHEALHPRTTDLIALLGHTLRSALELPPRVDTAPDGSDARA</sequence>
<dbReference type="Proteomes" id="UP001303408">
    <property type="component" value="Chromosome"/>
</dbReference>
<dbReference type="AlphaFoldDB" id="A0AA96FC51"/>
<dbReference type="InterPro" id="IPR009057">
    <property type="entry name" value="Homeodomain-like_sf"/>
</dbReference>
<keyword evidence="1" id="KW-0805">Transcription regulation</keyword>
<dbReference type="PANTHER" id="PTHR47506:SF1">
    <property type="entry name" value="HTH-TYPE TRANSCRIPTIONAL REGULATOR YJDC"/>
    <property type="match status" value="1"/>
</dbReference>
<organism evidence="3">
    <name type="scientific">Demequina capsici</name>
    <dbReference type="NCBI Taxonomy" id="3075620"/>
    <lineage>
        <taxon>Bacteria</taxon>
        <taxon>Bacillati</taxon>
        <taxon>Actinomycetota</taxon>
        <taxon>Actinomycetes</taxon>
        <taxon>Micrococcales</taxon>
        <taxon>Demequinaceae</taxon>
        <taxon>Demequina</taxon>
    </lineage>
</organism>
<proteinExistence type="predicted"/>
<dbReference type="InterPro" id="IPR036271">
    <property type="entry name" value="Tet_transcr_reg_TetR-rel_C_sf"/>
</dbReference>
<dbReference type="RefSeq" id="WP_313544418.1">
    <property type="nucleotide sequence ID" value="NZ_CP134880.1"/>
</dbReference>
<dbReference type="SUPFAM" id="SSF48498">
    <property type="entry name" value="Tetracyclin repressor-like, C-terminal domain"/>
    <property type="match status" value="1"/>
</dbReference>
<dbReference type="KEGG" id="dcp:RN607_03680"/>
<dbReference type="EMBL" id="CP134880">
    <property type="protein sequence ID" value="WNM28116.1"/>
    <property type="molecule type" value="Genomic_DNA"/>
</dbReference>
<gene>
    <name evidence="3" type="ORF">RN607_03680</name>
</gene>
<evidence type="ECO:0000256" key="2">
    <source>
        <dbReference type="ARBA" id="ARBA00023163"/>
    </source>
</evidence>
<dbReference type="PANTHER" id="PTHR47506">
    <property type="entry name" value="TRANSCRIPTIONAL REGULATORY PROTEIN"/>
    <property type="match status" value="1"/>
</dbReference>
<dbReference type="SUPFAM" id="SSF46689">
    <property type="entry name" value="Homeodomain-like"/>
    <property type="match status" value="1"/>
</dbReference>
<evidence type="ECO:0000256" key="1">
    <source>
        <dbReference type="ARBA" id="ARBA00023015"/>
    </source>
</evidence>